<dbReference type="EMBL" id="JAWJWE010000010">
    <property type="protein sequence ID" value="KAK6630665.1"/>
    <property type="molecule type" value="Genomic_DNA"/>
</dbReference>
<organism evidence="2 3">
    <name type="scientific">Polyplax serrata</name>
    <name type="common">Common mouse louse</name>
    <dbReference type="NCBI Taxonomy" id="468196"/>
    <lineage>
        <taxon>Eukaryota</taxon>
        <taxon>Metazoa</taxon>
        <taxon>Ecdysozoa</taxon>
        <taxon>Arthropoda</taxon>
        <taxon>Hexapoda</taxon>
        <taxon>Insecta</taxon>
        <taxon>Pterygota</taxon>
        <taxon>Neoptera</taxon>
        <taxon>Paraneoptera</taxon>
        <taxon>Psocodea</taxon>
        <taxon>Troctomorpha</taxon>
        <taxon>Phthiraptera</taxon>
        <taxon>Anoplura</taxon>
        <taxon>Polyplacidae</taxon>
        <taxon>Polyplax</taxon>
    </lineage>
</organism>
<feature type="non-terminal residue" evidence="2">
    <location>
        <position position="1"/>
    </location>
</feature>
<feature type="region of interest" description="Disordered" evidence="1">
    <location>
        <begin position="1"/>
        <end position="21"/>
    </location>
</feature>
<gene>
    <name evidence="2" type="ORF">RUM43_014650</name>
</gene>
<accession>A0AAN8NZB0</accession>
<protein>
    <submittedName>
        <fullName evidence="2">Uncharacterized protein</fullName>
    </submittedName>
</protein>
<sequence length="56" mass="6548">GRREDQNKEVSGKTRQEKEGTKDWDIFKGWKTRAEAIAEAFSKVVRRCLSFQSETE</sequence>
<proteinExistence type="predicted"/>
<reference evidence="2 3" key="1">
    <citation type="submission" date="2023-10" db="EMBL/GenBank/DDBJ databases">
        <title>Genomes of two closely related lineages of the louse Polyplax serrata with different host specificities.</title>
        <authorList>
            <person name="Martinu J."/>
            <person name="Tarabai H."/>
            <person name="Stefka J."/>
            <person name="Hypsa V."/>
        </authorList>
    </citation>
    <scope>NUCLEOTIDE SEQUENCE [LARGE SCALE GENOMIC DNA]</scope>
    <source>
        <strain evidence="2">HR10_N</strain>
    </source>
</reference>
<comment type="caution">
    <text evidence="2">The sequence shown here is derived from an EMBL/GenBank/DDBJ whole genome shotgun (WGS) entry which is preliminary data.</text>
</comment>
<evidence type="ECO:0000313" key="3">
    <source>
        <dbReference type="Proteomes" id="UP001372834"/>
    </source>
</evidence>
<evidence type="ECO:0000256" key="1">
    <source>
        <dbReference type="SAM" id="MobiDB-lite"/>
    </source>
</evidence>
<dbReference type="Proteomes" id="UP001372834">
    <property type="component" value="Unassembled WGS sequence"/>
</dbReference>
<dbReference type="AlphaFoldDB" id="A0AAN8NZB0"/>
<evidence type="ECO:0000313" key="2">
    <source>
        <dbReference type="EMBL" id="KAK6630665.1"/>
    </source>
</evidence>
<name>A0AAN8NZB0_POLSC</name>